<keyword evidence="2" id="KW-0732">Signal</keyword>
<name>A0A238BTQ9_9BILA</name>
<evidence type="ECO:0000256" key="2">
    <source>
        <dbReference type="SAM" id="SignalP"/>
    </source>
</evidence>
<evidence type="ECO:0000313" key="4">
    <source>
        <dbReference type="EMBL" id="OZC08741.1"/>
    </source>
</evidence>
<keyword evidence="5" id="KW-1185">Reference proteome</keyword>
<evidence type="ECO:0000256" key="1">
    <source>
        <dbReference type="SAM" id="Phobius"/>
    </source>
</evidence>
<accession>A0A238BTQ9</accession>
<dbReference type="InterPro" id="IPR057569">
    <property type="entry name" value="C2_nem"/>
</dbReference>
<protein>
    <recommendedName>
        <fullName evidence="3">C2 domain-containing protein</fullName>
    </recommendedName>
</protein>
<feature type="chain" id="PRO_5012918183" description="C2 domain-containing protein" evidence="2">
    <location>
        <begin position="24"/>
        <end position="334"/>
    </location>
</feature>
<dbReference type="PANTHER" id="PTHR38626">
    <property type="entry name" value="SKN-1 DEPENDENT ZYGOTIC TRANSCRIPT-RELATED"/>
    <property type="match status" value="1"/>
</dbReference>
<dbReference type="InterPro" id="IPR040426">
    <property type="entry name" value="C05B5.4-like"/>
</dbReference>
<organism evidence="4 5">
    <name type="scientific">Onchocerca flexuosa</name>
    <dbReference type="NCBI Taxonomy" id="387005"/>
    <lineage>
        <taxon>Eukaryota</taxon>
        <taxon>Metazoa</taxon>
        <taxon>Ecdysozoa</taxon>
        <taxon>Nematoda</taxon>
        <taxon>Chromadorea</taxon>
        <taxon>Rhabditida</taxon>
        <taxon>Spirurina</taxon>
        <taxon>Spiruromorpha</taxon>
        <taxon>Filarioidea</taxon>
        <taxon>Onchocercidae</taxon>
        <taxon>Onchocerca</taxon>
    </lineage>
</organism>
<keyword evidence="1" id="KW-0472">Membrane</keyword>
<feature type="domain" description="C2" evidence="3">
    <location>
        <begin position="32"/>
        <end position="170"/>
    </location>
</feature>
<dbReference type="EMBL" id="KZ270004">
    <property type="protein sequence ID" value="OZC08741.1"/>
    <property type="molecule type" value="Genomic_DNA"/>
</dbReference>
<feature type="transmembrane region" description="Helical" evidence="1">
    <location>
        <begin position="205"/>
        <end position="231"/>
    </location>
</feature>
<reference evidence="4 5" key="1">
    <citation type="submission" date="2015-12" db="EMBL/GenBank/DDBJ databases">
        <title>Draft genome of the nematode, Onchocerca flexuosa.</title>
        <authorList>
            <person name="Mitreva M."/>
        </authorList>
    </citation>
    <scope>NUCLEOTIDE SEQUENCE [LARGE SCALE GENOMIC DNA]</scope>
    <source>
        <strain evidence="4">Red Deer</strain>
    </source>
</reference>
<gene>
    <name evidence="4" type="ORF">X798_04289</name>
</gene>
<dbReference type="AlphaFoldDB" id="A0A238BTQ9"/>
<proteinExistence type="predicted"/>
<sequence length="334" mass="37413">MKYIAFLAIFSIAGMICPAAIESFLDDHPDSYWLVADILNVEWRKGCLTTAGCAEPRFQVTKLNVANNEANLISWPITLKLAEKTSHSFISHWISRSVSDIVLKCEVAGLDPTYGFPRICDATPSKRIFDDENDHLERLRKQQYSSDGKLVVEVKGKCFNASLALQKYDRCPTCVEHRSIAVIEQYTDPEVSHDFLHHLNGNSQFLYALVILSGFAIILTAGFACLLIAYLHQKRQLNLSMSKQLLHSEPLNSTQSLRLYEDDSRYDIPWEQIPATFRRSPYRSLKTKNGFTAVSPSVMGPIADVMALARSDCQKTSPSSSFGAELHDSGLESV</sequence>
<feature type="signal peptide" evidence="2">
    <location>
        <begin position="1"/>
        <end position="23"/>
    </location>
</feature>
<dbReference type="OrthoDB" id="5862752at2759"/>
<dbReference type="Proteomes" id="UP000242913">
    <property type="component" value="Unassembled WGS sequence"/>
</dbReference>
<evidence type="ECO:0000259" key="3">
    <source>
        <dbReference type="Pfam" id="PF25330"/>
    </source>
</evidence>
<keyword evidence="1" id="KW-1133">Transmembrane helix</keyword>
<keyword evidence="1" id="KW-0812">Transmembrane</keyword>
<dbReference type="Pfam" id="PF25330">
    <property type="entry name" value="C2_nem"/>
    <property type="match status" value="1"/>
</dbReference>
<evidence type="ECO:0000313" key="5">
    <source>
        <dbReference type="Proteomes" id="UP000242913"/>
    </source>
</evidence>
<dbReference type="PANTHER" id="PTHR38626:SF4">
    <property type="entry name" value="SKN-1 DEPENDENT ZYGOTIC TRANSCRIPT"/>
    <property type="match status" value="1"/>
</dbReference>